<protein>
    <submittedName>
        <fullName evidence="1">Uncharacterized protein</fullName>
    </submittedName>
</protein>
<evidence type="ECO:0000313" key="2">
    <source>
        <dbReference type="Proteomes" id="UP001189429"/>
    </source>
</evidence>
<dbReference type="EMBL" id="CAUYUJ010009791">
    <property type="protein sequence ID" value="CAK0827692.1"/>
    <property type="molecule type" value="Genomic_DNA"/>
</dbReference>
<accession>A0ABN9S7D6</accession>
<keyword evidence="2" id="KW-1185">Reference proteome</keyword>
<name>A0ABN9S7D6_9DINO</name>
<comment type="caution">
    <text evidence="1">The sequence shown here is derived from an EMBL/GenBank/DDBJ whole genome shotgun (WGS) entry which is preliminary data.</text>
</comment>
<proteinExistence type="predicted"/>
<organism evidence="1 2">
    <name type="scientific">Prorocentrum cordatum</name>
    <dbReference type="NCBI Taxonomy" id="2364126"/>
    <lineage>
        <taxon>Eukaryota</taxon>
        <taxon>Sar</taxon>
        <taxon>Alveolata</taxon>
        <taxon>Dinophyceae</taxon>
        <taxon>Prorocentrales</taxon>
        <taxon>Prorocentraceae</taxon>
        <taxon>Prorocentrum</taxon>
    </lineage>
</organism>
<sequence>MLVQAVIKVLEQHGAGFAAPARCFARSWRMFVCTQESPTHALSARPQMHPRALSTQLETFFRNPAVRKSKLQMDRVFTTAPGEAHLIDVKERAIGADPLSQCLALHGSARSALEQADLELSANQEGRAQLAAAKRALAQGDRTVYTLTDEGALTHLNPSRAAGQPAKQARQGIALDDAGRLQARTPLHFWAGSLSRNRCLLLLAAACSASTRRMLGGSASFVTVWSTHTSSAAPESARAWASLLLPDRTPVVQAVHLLLLCLGPATLLPHHPAGPAMVFLPPFLGPATVPARLIVRDCHCLVAVTPGFLAGRRPQPRR</sequence>
<gene>
    <name evidence="1" type="ORF">PCOR1329_LOCUS27162</name>
</gene>
<dbReference type="Proteomes" id="UP001189429">
    <property type="component" value="Unassembled WGS sequence"/>
</dbReference>
<evidence type="ECO:0000313" key="1">
    <source>
        <dbReference type="EMBL" id="CAK0827692.1"/>
    </source>
</evidence>
<reference evidence="1" key="1">
    <citation type="submission" date="2023-10" db="EMBL/GenBank/DDBJ databases">
        <authorList>
            <person name="Chen Y."/>
            <person name="Shah S."/>
            <person name="Dougan E. K."/>
            <person name="Thang M."/>
            <person name="Chan C."/>
        </authorList>
    </citation>
    <scope>NUCLEOTIDE SEQUENCE [LARGE SCALE GENOMIC DNA]</scope>
</reference>